<evidence type="ECO:0000256" key="3">
    <source>
        <dbReference type="ARBA" id="ARBA00023098"/>
    </source>
</evidence>
<reference evidence="6 7" key="1">
    <citation type="submission" date="2019-04" db="EMBL/GenBank/DDBJ databases">
        <title>Chromosome genome assembly for Takifugu flavidus.</title>
        <authorList>
            <person name="Xiao S."/>
        </authorList>
    </citation>
    <scope>NUCLEOTIDE SEQUENCE [LARGE SCALE GENOMIC DNA]</scope>
    <source>
        <strain evidence="6">HTHZ2018</strain>
        <tissue evidence="6">Muscle</tissue>
    </source>
</reference>
<comment type="caution">
    <text evidence="4">Lacks conserved residue(s) required for the propagation of feature annotation.</text>
</comment>
<dbReference type="Gene3D" id="3.60.10.10">
    <property type="entry name" value="Endonuclease/exonuclease/phosphatase"/>
    <property type="match status" value="1"/>
</dbReference>
<dbReference type="InterPro" id="IPR005135">
    <property type="entry name" value="Endo/exonuclease/phosphatase"/>
</dbReference>
<protein>
    <recommendedName>
        <fullName evidence="1">triacylglycerol lipase</fullName>
        <ecNumber evidence="1">3.1.1.3</ecNumber>
    </recommendedName>
</protein>
<dbReference type="Pfam" id="PF01734">
    <property type="entry name" value="Patatin"/>
    <property type="match status" value="1"/>
</dbReference>
<dbReference type="PROSITE" id="PS51635">
    <property type="entry name" value="PNPLA"/>
    <property type="match status" value="1"/>
</dbReference>
<evidence type="ECO:0000259" key="5">
    <source>
        <dbReference type="PROSITE" id="PS51635"/>
    </source>
</evidence>
<sequence length="1249" mass="138728">MGPPSCGLTTCRRGQGGRVHCVLGSSRRQGPWRSDPRLHKLALGTWNVTSLVGKEPELVREVEKFRLDIVGLTSTHSKGSGTSLLERGWTLYHSGVADGERRRAGVAILVAPQLSACILEFTPVDERIASLRLRVGGRILTVVCAYGPNSSSAYPPFLESLEGVLESAPSGGSLVLLGDFNAHVGNDSVTWRGVIGKNGPPDLNPSGVLLLDFCARLRLSITNTLFRHKGVHMCTWHQDTLGRRSMIDFVVVSSDLRPHVLDTRVKRGAELSTDHHLVVSWLRWWGRMPDRPGGPKRVVRVCWERLAESPVRRSFNSRLRESFDHVPGEAGDIESEWAMFRASIAEAADRCCGRKVVGACRGGNTRTHWWTPAVRDAVKLKKESYRALLACGTPEAADGYRRAKRSAATAVAEAKTRAWEEFGEDMENNFRTASKSGDGVLLTSTRDVVDRWKEYFEDLLNLTNTPSSEEVGPGDLEMGSHISGAEVAEVYSGVLERRVRRIVEPQIQEEQCGFRPGRGTVDQLYTLSRVFEGAWEFAQPVHMCFVDLEKAFDRVPRGILWGGSPKVWGVGPADTGRPLPVRSVPEFGPNCWQIRSLLFADDVVLLASSARDLQLSLDRFTAACEAAGMKISTSKSEAMVLNRKKVECLLRVKEEILPQVEEFKYLGVLFTSEGRMEREIDRRIGAASAVMRTLHRSVVVKRELSQKAKLSIYRSIFVPTLTYSHERWVMTERTRSRVQAAEMSFLRRVAGLSLRDRETPGRPRTRWRDYVSRLVWERLGIPPDELEELVQWIPGVHREVSWLYSVGGDNSRQAQTTTMEDSGRLQLCNSRNREPVSPLLDLPKTQFCSRGSSGQSEWSSDPGMMFNWSEEWNLSFAGCGFRSVYYLGALSCFLDRVPQLVHGATRICGASSGCLVAAAVTVGIPIGEVCGKDLLIQINIDHFCADVLNLARKVRKQPLGVFHPGFSLLQVVQDSLLEKLPADAHLRASGRLCVSLTRLADGKNVLVSQFDSREELIQVLICSCFFPVYCGFIPPSYRGELFLDGALSNNLPLVEQRNTITMAPFSGETDICPKDNAFNPIQVHCCSLSIQVNTRNVHRVCTSFLPPTIQNLAEICHSGYVDALRFLRDQDLITAQLHQPLRLDQSAVRSCCGPQPPQDDHSWLNPKVMENLPVSFQTVLCAACRVSHDGAGFPCVELLMYLLTLLLLPLELSFFLIKSMTSSGCAVIGRLVSQIRSQSGSCRSMAVQG</sequence>
<dbReference type="InterPro" id="IPR000477">
    <property type="entry name" value="RT_dom"/>
</dbReference>
<feature type="active site" description="Proton acceptor" evidence="4">
    <location>
        <position position="1044"/>
    </location>
</feature>
<evidence type="ECO:0000256" key="4">
    <source>
        <dbReference type="PROSITE-ProRule" id="PRU01161"/>
    </source>
</evidence>
<dbReference type="EC" id="3.1.1.3" evidence="1"/>
<evidence type="ECO:0000313" key="6">
    <source>
        <dbReference type="EMBL" id="TWW75436.1"/>
    </source>
</evidence>
<keyword evidence="3 4" id="KW-0443">Lipid metabolism</keyword>
<keyword evidence="4" id="KW-0442">Lipid degradation</keyword>
<dbReference type="AlphaFoldDB" id="A0A5C6P8C1"/>
<dbReference type="PANTHER" id="PTHR12406">
    <property type="entry name" value="CALCIUM-INDEPENDENT PHOSPHOLIPASE A2 IPLA2 -RELATED"/>
    <property type="match status" value="1"/>
</dbReference>
<comment type="caution">
    <text evidence="6">The sequence shown here is derived from an EMBL/GenBank/DDBJ whole genome shotgun (WGS) entry which is preliminary data.</text>
</comment>
<dbReference type="InterPro" id="IPR016035">
    <property type="entry name" value="Acyl_Trfase/lysoPLipase"/>
</dbReference>
<keyword evidence="2 4" id="KW-0378">Hydrolase</keyword>
<dbReference type="GO" id="GO:0019433">
    <property type="term" value="P:triglyceride catabolic process"/>
    <property type="evidence" value="ECO:0007669"/>
    <property type="project" value="TreeGrafter"/>
</dbReference>
<keyword evidence="7" id="KW-1185">Reference proteome</keyword>
<feature type="short sequence motif" description="DGA/G" evidence="4">
    <location>
        <begin position="1044"/>
        <end position="1046"/>
    </location>
</feature>
<dbReference type="InterPro" id="IPR033562">
    <property type="entry name" value="PLPL"/>
</dbReference>
<feature type="short sequence motif" description="GXSXG" evidence="4">
    <location>
        <begin position="909"/>
        <end position="913"/>
    </location>
</feature>
<feature type="domain" description="PNPLA" evidence="5">
    <location>
        <begin position="874"/>
        <end position="1057"/>
    </location>
</feature>
<dbReference type="SUPFAM" id="SSF52151">
    <property type="entry name" value="FabD/lysophospholipase-like"/>
    <property type="match status" value="1"/>
</dbReference>
<dbReference type="GO" id="GO:0004806">
    <property type="term" value="F:triacylglycerol lipase activity"/>
    <property type="evidence" value="ECO:0007669"/>
    <property type="project" value="UniProtKB-EC"/>
</dbReference>
<evidence type="ECO:0000256" key="1">
    <source>
        <dbReference type="ARBA" id="ARBA00013279"/>
    </source>
</evidence>
<dbReference type="EMBL" id="RHFK02000005">
    <property type="protein sequence ID" value="TWW75436.1"/>
    <property type="molecule type" value="Genomic_DNA"/>
</dbReference>
<dbReference type="GO" id="GO:0005811">
    <property type="term" value="C:lipid droplet"/>
    <property type="evidence" value="ECO:0007669"/>
    <property type="project" value="TreeGrafter"/>
</dbReference>
<dbReference type="Gene3D" id="3.40.1090.10">
    <property type="entry name" value="Cytosolic phospholipase A2 catalytic domain"/>
    <property type="match status" value="2"/>
</dbReference>
<evidence type="ECO:0000256" key="2">
    <source>
        <dbReference type="ARBA" id="ARBA00022801"/>
    </source>
</evidence>
<dbReference type="InterPro" id="IPR036691">
    <property type="entry name" value="Endo/exonu/phosph_ase_sf"/>
</dbReference>
<name>A0A5C6P8C1_9TELE</name>
<dbReference type="Pfam" id="PF03372">
    <property type="entry name" value="Exo_endo_phos"/>
    <property type="match status" value="1"/>
</dbReference>
<dbReference type="SUPFAM" id="SSF56219">
    <property type="entry name" value="DNase I-like"/>
    <property type="match status" value="1"/>
</dbReference>
<dbReference type="InterPro" id="IPR002641">
    <property type="entry name" value="PNPLA_dom"/>
</dbReference>
<dbReference type="GO" id="GO:0005737">
    <property type="term" value="C:cytoplasm"/>
    <property type="evidence" value="ECO:0007669"/>
    <property type="project" value="TreeGrafter"/>
</dbReference>
<gene>
    <name evidence="6" type="ORF">D4764_13G0000980</name>
</gene>
<dbReference type="FunFam" id="3.40.1090.10:FF:000003">
    <property type="entry name" value="Patatin-like phospholipase domain-containing protein 2"/>
    <property type="match status" value="1"/>
</dbReference>
<dbReference type="PANTHER" id="PTHR12406:SF22">
    <property type="entry name" value="1-ACYLGLYCEROL-3-PHOSPHATE O-ACYLTRANSFERASE PNPLA3"/>
    <property type="match status" value="1"/>
</dbReference>
<dbReference type="Proteomes" id="UP000324091">
    <property type="component" value="Chromosome 13"/>
</dbReference>
<dbReference type="CDD" id="cd09076">
    <property type="entry name" value="L1-EN"/>
    <property type="match status" value="1"/>
</dbReference>
<accession>A0A5C6P8C1</accession>
<feature type="active site" description="Nucleophile" evidence="4">
    <location>
        <position position="911"/>
    </location>
</feature>
<organism evidence="6 7">
    <name type="scientific">Takifugu flavidus</name>
    <name type="common">sansaifugu</name>
    <dbReference type="NCBI Taxonomy" id="433684"/>
    <lineage>
        <taxon>Eukaryota</taxon>
        <taxon>Metazoa</taxon>
        <taxon>Chordata</taxon>
        <taxon>Craniata</taxon>
        <taxon>Vertebrata</taxon>
        <taxon>Euteleostomi</taxon>
        <taxon>Actinopterygii</taxon>
        <taxon>Neopterygii</taxon>
        <taxon>Teleostei</taxon>
        <taxon>Neoteleostei</taxon>
        <taxon>Acanthomorphata</taxon>
        <taxon>Eupercaria</taxon>
        <taxon>Tetraodontiformes</taxon>
        <taxon>Tetradontoidea</taxon>
        <taxon>Tetraodontidae</taxon>
        <taxon>Takifugu</taxon>
    </lineage>
</organism>
<dbReference type="GO" id="GO:0055088">
    <property type="term" value="P:lipid homeostasis"/>
    <property type="evidence" value="ECO:0007669"/>
    <property type="project" value="TreeGrafter"/>
</dbReference>
<proteinExistence type="predicted"/>
<dbReference type="CDD" id="cd01650">
    <property type="entry name" value="RT_nLTR_like"/>
    <property type="match status" value="1"/>
</dbReference>
<dbReference type="GO" id="GO:0016020">
    <property type="term" value="C:membrane"/>
    <property type="evidence" value="ECO:0007669"/>
    <property type="project" value="TreeGrafter"/>
</dbReference>
<evidence type="ECO:0000313" key="7">
    <source>
        <dbReference type="Proteomes" id="UP000324091"/>
    </source>
</evidence>
<dbReference type="Pfam" id="PF00078">
    <property type="entry name" value="RVT_1"/>
    <property type="match status" value="1"/>
</dbReference>